<accession>A0A0D3KWH1</accession>
<dbReference type="PANTHER" id="PTHR13115">
    <property type="entry name" value="RNA POLYMERASE-ASSOCIATED PROTEIN RTF1 HOMOLOG"/>
    <property type="match status" value="1"/>
</dbReference>
<dbReference type="GO" id="GO:0016593">
    <property type="term" value="C:Cdc73/Paf1 complex"/>
    <property type="evidence" value="ECO:0007669"/>
    <property type="project" value="TreeGrafter"/>
</dbReference>
<dbReference type="GO" id="GO:0003677">
    <property type="term" value="F:DNA binding"/>
    <property type="evidence" value="ECO:0007669"/>
    <property type="project" value="InterPro"/>
</dbReference>
<keyword evidence="9" id="KW-1185">Reference proteome</keyword>
<dbReference type="GeneID" id="17285375"/>
<evidence type="ECO:0000256" key="3">
    <source>
        <dbReference type="ARBA" id="ARBA00023163"/>
    </source>
</evidence>
<keyword evidence="3" id="KW-0804">Transcription</keyword>
<evidence type="ECO:0000256" key="6">
    <source>
        <dbReference type="SAM" id="MobiDB-lite"/>
    </source>
</evidence>
<evidence type="ECO:0000256" key="2">
    <source>
        <dbReference type="ARBA" id="ARBA00023015"/>
    </source>
</evidence>
<protein>
    <recommendedName>
        <fullName evidence="7">Plus3 domain-containing protein</fullName>
    </recommendedName>
</protein>
<keyword evidence="2" id="KW-0805">Transcription regulation</keyword>
<evidence type="ECO:0000256" key="5">
    <source>
        <dbReference type="SAM" id="Coils"/>
    </source>
</evidence>
<dbReference type="HOGENOM" id="CLU_523218_0_0_1"/>
<reference evidence="9" key="1">
    <citation type="journal article" date="2013" name="Nature">
        <title>Pan genome of the phytoplankton Emiliania underpins its global distribution.</title>
        <authorList>
            <person name="Read B.A."/>
            <person name="Kegel J."/>
            <person name="Klute M.J."/>
            <person name="Kuo A."/>
            <person name="Lefebvre S.C."/>
            <person name="Maumus F."/>
            <person name="Mayer C."/>
            <person name="Miller J."/>
            <person name="Monier A."/>
            <person name="Salamov A."/>
            <person name="Young J."/>
            <person name="Aguilar M."/>
            <person name="Claverie J.M."/>
            <person name="Frickenhaus S."/>
            <person name="Gonzalez K."/>
            <person name="Herman E.K."/>
            <person name="Lin Y.C."/>
            <person name="Napier J."/>
            <person name="Ogata H."/>
            <person name="Sarno A.F."/>
            <person name="Shmutz J."/>
            <person name="Schroeder D."/>
            <person name="de Vargas C."/>
            <person name="Verret F."/>
            <person name="von Dassow P."/>
            <person name="Valentin K."/>
            <person name="Van de Peer Y."/>
            <person name="Wheeler G."/>
            <person name="Dacks J.B."/>
            <person name="Delwiche C.F."/>
            <person name="Dyhrman S.T."/>
            <person name="Glockner G."/>
            <person name="John U."/>
            <person name="Richards T."/>
            <person name="Worden A.Z."/>
            <person name="Zhang X."/>
            <person name="Grigoriev I.V."/>
            <person name="Allen A.E."/>
            <person name="Bidle K."/>
            <person name="Borodovsky M."/>
            <person name="Bowler C."/>
            <person name="Brownlee C."/>
            <person name="Cock J.M."/>
            <person name="Elias M."/>
            <person name="Gladyshev V.N."/>
            <person name="Groth M."/>
            <person name="Guda C."/>
            <person name="Hadaegh A."/>
            <person name="Iglesias-Rodriguez M.D."/>
            <person name="Jenkins J."/>
            <person name="Jones B.M."/>
            <person name="Lawson T."/>
            <person name="Leese F."/>
            <person name="Lindquist E."/>
            <person name="Lobanov A."/>
            <person name="Lomsadze A."/>
            <person name="Malik S.B."/>
            <person name="Marsh M.E."/>
            <person name="Mackinder L."/>
            <person name="Mock T."/>
            <person name="Mueller-Roeber B."/>
            <person name="Pagarete A."/>
            <person name="Parker M."/>
            <person name="Probert I."/>
            <person name="Quesneville H."/>
            <person name="Raines C."/>
            <person name="Rensing S.A."/>
            <person name="Riano-Pachon D.M."/>
            <person name="Richier S."/>
            <person name="Rokitta S."/>
            <person name="Shiraiwa Y."/>
            <person name="Soanes D.M."/>
            <person name="van der Giezen M."/>
            <person name="Wahlund T.M."/>
            <person name="Williams B."/>
            <person name="Wilson W."/>
            <person name="Wolfe G."/>
            <person name="Wurch L.L."/>
        </authorList>
    </citation>
    <scope>NUCLEOTIDE SEQUENCE</scope>
</reference>
<evidence type="ECO:0000256" key="1">
    <source>
        <dbReference type="ARBA" id="ARBA00004123"/>
    </source>
</evidence>
<feature type="coiled-coil region" evidence="5">
    <location>
        <begin position="304"/>
        <end position="343"/>
    </location>
</feature>
<feature type="compositionally biased region" description="Acidic residues" evidence="6">
    <location>
        <begin position="25"/>
        <end position="43"/>
    </location>
</feature>
<keyword evidence="5" id="KW-0175">Coiled coil</keyword>
<dbReference type="AlphaFoldDB" id="A0A0D3KWH1"/>
<dbReference type="Gene3D" id="3.90.70.200">
    <property type="entry name" value="Plus-3 domain"/>
    <property type="match status" value="1"/>
</dbReference>
<dbReference type="InterPro" id="IPR036128">
    <property type="entry name" value="Plus3-like_sf"/>
</dbReference>
<evidence type="ECO:0000313" key="8">
    <source>
        <dbReference type="EnsemblProtists" id="EOD40106"/>
    </source>
</evidence>
<reference evidence="8" key="2">
    <citation type="submission" date="2024-10" db="UniProtKB">
        <authorList>
            <consortium name="EnsemblProtists"/>
        </authorList>
    </citation>
    <scope>IDENTIFICATION</scope>
</reference>
<evidence type="ECO:0000256" key="4">
    <source>
        <dbReference type="ARBA" id="ARBA00023242"/>
    </source>
</evidence>
<evidence type="ECO:0000313" key="9">
    <source>
        <dbReference type="Proteomes" id="UP000013827"/>
    </source>
</evidence>
<feature type="compositionally biased region" description="Pro residues" evidence="6">
    <location>
        <begin position="46"/>
        <end position="58"/>
    </location>
</feature>
<dbReference type="PANTHER" id="PTHR13115:SF8">
    <property type="entry name" value="RNA POLYMERASE-ASSOCIATED PROTEIN RTF1 HOMOLOG"/>
    <property type="match status" value="1"/>
</dbReference>
<dbReference type="SUPFAM" id="SSF159042">
    <property type="entry name" value="Plus3-like"/>
    <property type="match status" value="1"/>
</dbReference>
<evidence type="ECO:0000259" key="7">
    <source>
        <dbReference type="PROSITE" id="PS51360"/>
    </source>
</evidence>
<dbReference type="RefSeq" id="XP_005792535.1">
    <property type="nucleotide sequence ID" value="XM_005792478.1"/>
</dbReference>
<dbReference type="InterPro" id="IPR004343">
    <property type="entry name" value="Plus-3_dom"/>
</dbReference>
<organism evidence="8 9">
    <name type="scientific">Emiliania huxleyi (strain CCMP1516)</name>
    <dbReference type="NCBI Taxonomy" id="280463"/>
    <lineage>
        <taxon>Eukaryota</taxon>
        <taxon>Haptista</taxon>
        <taxon>Haptophyta</taxon>
        <taxon>Prymnesiophyceae</taxon>
        <taxon>Isochrysidales</taxon>
        <taxon>Noelaerhabdaceae</taxon>
        <taxon>Emiliania</taxon>
    </lineage>
</organism>
<dbReference type="KEGG" id="ehx:EMIHUDRAFT_222940"/>
<dbReference type="STRING" id="2903.R1FWL5"/>
<dbReference type="Proteomes" id="UP000013827">
    <property type="component" value="Unassembled WGS sequence"/>
</dbReference>
<dbReference type="eggNOG" id="KOG2402">
    <property type="taxonomic scope" value="Eukaryota"/>
</dbReference>
<feature type="region of interest" description="Disordered" evidence="6">
    <location>
        <begin position="433"/>
        <end position="463"/>
    </location>
</feature>
<name>A0A0D3KWH1_EMIH1</name>
<sequence length="521" mass="55636">MQQPRTLGKQIRPVGGGKQIRPAGDDEEDEFGQWDGEGDEEEDRPPAAPAVPSAPPPVGKVGKALAVGVGMGKMAKPVGVGMGKVRKPVGIGKGKMAKPVGVGMGKGARAAYGGKQPAASADPMEGFGGEGAGFEAAADPPTLERIRLTRNKLELWLLEPFFERVLPGCLVRIGIGQQSSGRPVYKVAEVLGVKDGFKPYMMGKAKTTKRLELAIGSAKKAFAMNFVSNQNFEVQELEKYRRSLKEAGGVDRWPSQRAVDQKAEELRKCKDYDYTEEEINAMVAEKKKLGLTKGRAAADKATLAMDLLAAREGDEETRKQLEAEQKKLEARQASEKRLQEQREGKAFAIKDINMRNRAFELSVARTAGERAKAQRAGDAPSVKDPFARIENRGTNYYTIGKAAEPATAAAEGAGPSSAAPSAPELAIDVSAPAEPHADSGISPGFRELIATPRPGSNAELPPAERAAHAVDIDIDIDIDAPVASVPRLPTVVRGAPPLQPPSDAPRNTLSVSDYKRRMGIL</sequence>
<proteinExistence type="predicted"/>
<comment type="subcellular location">
    <subcellularLocation>
        <location evidence="1">Nucleus</location>
    </subcellularLocation>
</comment>
<dbReference type="GO" id="GO:1990269">
    <property type="term" value="F:RNA polymerase II C-terminal domain phosphoserine binding"/>
    <property type="evidence" value="ECO:0007669"/>
    <property type="project" value="TreeGrafter"/>
</dbReference>
<dbReference type="EnsemblProtists" id="EOD40106">
    <property type="protein sequence ID" value="EOD40106"/>
    <property type="gene ID" value="EMIHUDRAFT_222940"/>
</dbReference>
<dbReference type="SMART" id="SM00719">
    <property type="entry name" value="Plus3"/>
    <property type="match status" value="1"/>
</dbReference>
<keyword evidence="4" id="KW-0539">Nucleus</keyword>
<dbReference type="Pfam" id="PF03126">
    <property type="entry name" value="Plus-3"/>
    <property type="match status" value="1"/>
</dbReference>
<dbReference type="OMA" id="RWANEPY"/>
<feature type="domain" description="Plus3" evidence="7">
    <location>
        <begin position="137"/>
        <end position="271"/>
    </location>
</feature>
<dbReference type="PaxDb" id="2903-EOD40106"/>
<feature type="region of interest" description="Disordered" evidence="6">
    <location>
        <begin position="1"/>
        <end position="59"/>
    </location>
</feature>
<dbReference type="PROSITE" id="PS51360">
    <property type="entry name" value="PLUS3"/>
    <property type="match status" value="1"/>
</dbReference>